<gene>
    <name evidence="1" type="ORF">SETTUDRAFT_28275</name>
</gene>
<dbReference type="HOGENOM" id="CLU_3032015_0_0_1"/>
<dbReference type="EMBL" id="KB908581">
    <property type="protein sequence ID" value="EOA87633.1"/>
    <property type="molecule type" value="Genomic_DNA"/>
</dbReference>
<evidence type="ECO:0000313" key="1">
    <source>
        <dbReference type="EMBL" id="EOA87633.1"/>
    </source>
</evidence>
<keyword evidence="2" id="KW-1185">Reference proteome</keyword>
<dbReference type="OrthoDB" id="5412893at2759"/>
<reference evidence="1 2" key="1">
    <citation type="journal article" date="2012" name="PLoS Pathog.">
        <title>Diverse lifestyles and strategies of plant pathogenesis encoded in the genomes of eighteen Dothideomycetes fungi.</title>
        <authorList>
            <person name="Ohm R.A."/>
            <person name="Feau N."/>
            <person name="Henrissat B."/>
            <person name="Schoch C.L."/>
            <person name="Horwitz B.A."/>
            <person name="Barry K.W."/>
            <person name="Condon B.J."/>
            <person name="Copeland A.C."/>
            <person name="Dhillon B."/>
            <person name="Glaser F."/>
            <person name="Hesse C.N."/>
            <person name="Kosti I."/>
            <person name="LaButti K."/>
            <person name="Lindquist E.A."/>
            <person name="Lucas S."/>
            <person name="Salamov A.A."/>
            <person name="Bradshaw R.E."/>
            <person name="Ciuffetti L."/>
            <person name="Hamelin R.C."/>
            <person name="Kema G.H.J."/>
            <person name="Lawrence C."/>
            <person name="Scott J.A."/>
            <person name="Spatafora J.W."/>
            <person name="Turgeon B.G."/>
            <person name="de Wit P.J.G.M."/>
            <person name="Zhong S."/>
            <person name="Goodwin S.B."/>
            <person name="Grigoriev I.V."/>
        </authorList>
    </citation>
    <scope>NUCLEOTIDE SEQUENCE [LARGE SCALE GENOMIC DNA]</scope>
    <source>
        <strain evidence="2">28A</strain>
    </source>
</reference>
<dbReference type="Proteomes" id="UP000016935">
    <property type="component" value="Unassembled WGS sequence"/>
</dbReference>
<sequence>MPSPRLLTPRNMVILSVISVAGGYFTLKPRALADQQRVRSSGDFAVSVDRSGGGV</sequence>
<protein>
    <submittedName>
        <fullName evidence="1">Uncharacterized protein</fullName>
    </submittedName>
</protein>
<organism evidence="1 2">
    <name type="scientific">Exserohilum turcicum (strain 28A)</name>
    <name type="common">Northern leaf blight fungus</name>
    <name type="synonym">Setosphaeria turcica</name>
    <dbReference type="NCBI Taxonomy" id="671987"/>
    <lineage>
        <taxon>Eukaryota</taxon>
        <taxon>Fungi</taxon>
        <taxon>Dikarya</taxon>
        <taxon>Ascomycota</taxon>
        <taxon>Pezizomycotina</taxon>
        <taxon>Dothideomycetes</taxon>
        <taxon>Pleosporomycetidae</taxon>
        <taxon>Pleosporales</taxon>
        <taxon>Pleosporineae</taxon>
        <taxon>Pleosporaceae</taxon>
        <taxon>Exserohilum</taxon>
    </lineage>
</organism>
<reference evidence="1 2" key="2">
    <citation type="journal article" date="2013" name="PLoS Genet.">
        <title>Comparative genome structure, secondary metabolite, and effector coding capacity across Cochliobolus pathogens.</title>
        <authorList>
            <person name="Condon B.J."/>
            <person name="Leng Y."/>
            <person name="Wu D."/>
            <person name="Bushley K.E."/>
            <person name="Ohm R.A."/>
            <person name="Otillar R."/>
            <person name="Martin J."/>
            <person name="Schackwitz W."/>
            <person name="Grimwood J."/>
            <person name="MohdZainudin N."/>
            <person name="Xue C."/>
            <person name="Wang R."/>
            <person name="Manning V.A."/>
            <person name="Dhillon B."/>
            <person name="Tu Z.J."/>
            <person name="Steffenson B.J."/>
            <person name="Salamov A."/>
            <person name="Sun H."/>
            <person name="Lowry S."/>
            <person name="LaButti K."/>
            <person name="Han J."/>
            <person name="Copeland A."/>
            <person name="Lindquist E."/>
            <person name="Barry K."/>
            <person name="Schmutz J."/>
            <person name="Baker S.E."/>
            <person name="Ciuffetti L.M."/>
            <person name="Grigoriev I.V."/>
            <person name="Zhong S."/>
            <person name="Turgeon B.G."/>
        </authorList>
    </citation>
    <scope>NUCLEOTIDE SEQUENCE [LARGE SCALE GENOMIC DNA]</scope>
    <source>
        <strain evidence="2">28A</strain>
    </source>
</reference>
<accession>R0K3J1</accession>
<evidence type="ECO:0000313" key="2">
    <source>
        <dbReference type="Proteomes" id="UP000016935"/>
    </source>
</evidence>
<name>R0K3J1_EXST2</name>
<dbReference type="GeneID" id="19403228"/>
<proteinExistence type="predicted"/>
<dbReference type="RefSeq" id="XP_008024718.1">
    <property type="nucleotide sequence ID" value="XM_008026527.1"/>
</dbReference>
<dbReference type="AlphaFoldDB" id="R0K3J1"/>